<accession>A0A8J5QL85</accession>
<evidence type="ECO:0000256" key="2">
    <source>
        <dbReference type="ARBA" id="ARBA00022723"/>
    </source>
</evidence>
<evidence type="ECO:0000256" key="4">
    <source>
        <dbReference type="ARBA" id="ARBA00023002"/>
    </source>
</evidence>
<dbReference type="Proteomes" id="UP000694255">
    <property type="component" value="Unassembled WGS sequence"/>
</dbReference>
<comment type="caution">
    <text evidence="6">The sequence shown here is derived from an EMBL/GenBank/DDBJ whole genome shotgun (WGS) entry which is preliminary data.</text>
</comment>
<sequence>MRTQTAFGYDSKNKKITRFDNRPVPTPKANEVLLRIEAAGLCLSDPHLLQAGPVESKPPLPLADKFVMGHEIAGQIVEVGSGLKDHPIYKVGGRFAMLPQLACGYCISCRKGLDTNCLESRQVHGLNEDGGFQSYLLVKNVRSMLPIPDGVSYEVAAVSTDSVLTPFHAIQKVKHLFQPTSKVLVQGCGGLGLNAVQIIKQFNCHIVATDAKPDIEAIALEAGANEFYTDLNKSAHAPRSFDIIFDFVGIQPTFNISDKYIKKLGTISMIGLGRGKLLIPNYPLSVREVNLIFNHGGTSAEQIELMDWIKRGLIKPNFHIVDFEKLPQAIEDLVSGKVTGRVVFKPNANSSRF</sequence>
<dbReference type="GeneID" id="73472784"/>
<organism evidence="6 7">
    <name type="scientific">[Candida] subhashii</name>
    <dbReference type="NCBI Taxonomy" id="561895"/>
    <lineage>
        <taxon>Eukaryota</taxon>
        <taxon>Fungi</taxon>
        <taxon>Dikarya</taxon>
        <taxon>Ascomycota</taxon>
        <taxon>Saccharomycotina</taxon>
        <taxon>Pichiomycetes</taxon>
        <taxon>Debaryomycetaceae</taxon>
        <taxon>Spathaspora</taxon>
    </lineage>
</organism>
<dbReference type="OrthoDB" id="1879366at2759"/>
<dbReference type="InterPro" id="IPR013154">
    <property type="entry name" value="ADH-like_N"/>
</dbReference>
<keyword evidence="2" id="KW-0479">Metal-binding</keyword>
<dbReference type="PANTHER" id="PTHR42940">
    <property type="entry name" value="ALCOHOL DEHYDROGENASE 1-RELATED"/>
    <property type="match status" value="1"/>
</dbReference>
<keyword evidence="4" id="KW-0560">Oxidoreductase</keyword>
<keyword evidence="7" id="KW-1185">Reference proteome</keyword>
<evidence type="ECO:0000313" key="7">
    <source>
        <dbReference type="Proteomes" id="UP000694255"/>
    </source>
</evidence>
<gene>
    <name evidence="6" type="ORF">J8A68_005984</name>
</gene>
<dbReference type="GO" id="GO:0004022">
    <property type="term" value="F:alcohol dehydrogenase (NAD+) activity"/>
    <property type="evidence" value="ECO:0007669"/>
    <property type="project" value="TreeGrafter"/>
</dbReference>
<evidence type="ECO:0000313" key="6">
    <source>
        <dbReference type="EMBL" id="KAG7660565.1"/>
    </source>
</evidence>
<dbReference type="SMART" id="SM00829">
    <property type="entry name" value="PKS_ER"/>
    <property type="match status" value="1"/>
</dbReference>
<dbReference type="RefSeq" id="XP_049260798.1">
    <property type="nucleotide sequence ID" value="XM_049410109.1"/>
</dbReference>
<feature type="domain" description="Enoyl reductase (ER)" evidence="5">
    <location>
        <begin position="15"/>
        <end position="344"/>
    </location>
</feature>
<dbReference type="AlphaFoldDB" id="A0A8J5QL85"/>
<evidence type="ECO:0000259" key="5">
    <source>
        <dbReference type="SMART" id="SM00829"/>
    </source>
</evidence>
<dbReference type="InterPro" id="IPR020843">
    <property type="entry name" value="ER"/>
</dbReference>
<evidence type="ECO:0000256" key="3">
    <source>
        <dbReference type="ARBA" id="ARBA00022833"/>
    </source>
</evidence>
<dbReference type="EMBL" id="JAGSYN010000277">
    <property type="protein sequence ID" value="KAG7660565.1"/>
    <property type="molecule type" value="Genomic_DNA"/>
</dbReference>
<dbReference type="Pfam" id="PF08240">
    <property type="entry name" value="ADH_N"/>
    <property type="match status" value="1"/>
</dbReference>
<dbReference type="GO" id="GO:0005737">
    <property type="term" value="C:cytoplasm"/>
    <property type="evidence" value="ECO:0007669"/>
    <property type="project" value="TreeGrafter"/>
</dbReference>
<evidence type="ECO:0000256" key="1">
    <source>
        <dbReference type="ARBA" id="ARBA00001947"/>
    </source>
</evidence>
<dbReference type="GO" id="GO:0046872">
    <property type="term" value="F:metal ion binding"/>
    <property type="evidence" value="ECO:0007669"/>
    <property type="project" value="UniProtKB-KW"/>
</dbReference>
<name>A0A8J5QL85_9ASCO</name>
<dbReference type="InterPro" id="IPR013149">
    <property type="entry name" value="ADH-like_C"/>
</dbReference>
<reference evidence="6 7" key="1">
    <citation type="journal article" date="2021" name="DNA Res.">
        <title>Genome analysis of Candida subhashii reveals its hybrid nature and dual mitochondrial genome conformations.</title>
        <authorList>
            <person name="Mixao V."/>
            <person name="Hegedusova E."/>
            <person name="Saus E."/>
            <person name="Pryszcz L.P."/>
            <person name="Cillingova A."/>
            <person name="Nosek J."/>
            <person name="Gabaldon T."/>
        </authorList>
    </citation>
    <scope>NUCLEOTIDE SEQUENCE [LARGE SCALE GENOMIC DNA]</scope>
    <source>
        <strain evidence="6 7">CBS 10753</strain>
    </source>
</reference>
<dbReference type="CDD" id="cd08254">
    <property type="entry name" value="hydroxyacyl_CoA_DH"/>
    <property type="match status" value="1"/>
</dbReference>
<proteinExistence type="predicted"/>
<dbReference type="Pfam" id="PF00107">
    <property type="entry name" value="ADH_zinc_N"/>
    <property type="match status" value="1"/>
</dbReference>
<protein>
    <recommendedName>
        <fullName evidence="5">Enoyl reductase (ER) domain-containing protein</fullName>
    </recommendedName>
</protein>
<keyword evidence="3" id="KW-0862">Zinc</keyword>
<comment type="cofactor">
    <cofactor evidence="1">
        <name>Zn(2+)</name>
        <dbReference type="ChEBI" id="CHEBI:29105"/>
    </cofactor>
</comment>
<dbReference type="PANTHER" id="PTHR42940:SF8">
    <property type="entry name" value="VACUOLAR PROTEIN SORTING-ASSOCIATED PROTEIN 11"/>
    <property type="match status" value="1"/>
</dbReference>